<keyword evidence="1" id="KW-0863">Zinc-finger</keyword>
<dbReference type="EMBL" id="JAJSOF020000038">
    <property type="protein sequence ID" value="KAJ4427496.1"/>
    <property type="molecule type" value="Genomic_DNA"/>
</dbReference>
<comment type="caution">
    <text evidence="3">The sequence shown here is derived from an EMBL/GenBank/DDBJ whole genome shotgun (WGS) entry which is preliminary data.</text>
</comment>
<keyword evidence="1" id="KW-0479">Metal-binding</keyword>
<keyword evidence="4" id="KW-1185">Reference proteome</keyword>
<evidence type="ECO:0000313" key="4">
    <source>
        <dbReference type="Proteomes" id="UP001148838"/>
    </source>
</evidence>
<feature type="domain" description="C2H2-type" evidence="2">
    <location>
        <begin position="105"/>
        <end position="132"/>
    </location>
</feature>
<dbReference type="Gene3D" id="3.30.160.60">
    <property type="entry name" value="Classic Zinc Finger"/>
    <property type="match status" value="1"/>
</dbReference>
<keyword evidence="1" id="KW-0862">Zinc</keyword>
<dbReference type="SMART" id="SM00355">
    <property type="entry name" value="ZnF_C2H2"/>
    <property type="match status" value="2"/>
</dbReference>
<sequence>MAFKKPSGSLPPSHKSAIGVRPWNIIQAWQVPSDHNFVFPETLSSTLQQNSVIKSVTAAIESPGIPERDPGIFPCPGCDNVWPQPNIFHPFRLHPKFGVSGPGMYPCPQCGKIYKYKRSMSAHLKVECGKEPQLPCPYCPHRSKKNHHLAAHIRAIHKDIIQNVQS</sequence>
<dbReference type="Proteomes" id="UP001148838">
    <property type="component" value="Unassembled WGS sequence"/>
</dbReference>
<evidence type="ECO:0000313" key="3">
    <source>
        <dbReference type="EMBL" id="KAJ4427496.1"/>
    </source>
</evidence>
<protein>
    <recommendedName>
        <fullName evidence="2">C2H2-type domain-containing protein</fullName>
    </recommendedName>
</protein>
<dbReference type="InterPro" id="IPR013087">
    <property type="entry name" value="Znf_C2H2_type"/>
</dbReference>
<evidence type="ECO:0000256" key="1">
    <source>
        <dbReference type="PROSITE-ProRule" id="PRU00042"/>
    </source>
</evidence>
<dbReference type="PROSITE" id="PS50157">
    <property type="entry name" value="ZINC_FINGER_C2H2_2"/>
    <property type="match status" value="1"/>
</dbReference>
<reference evidence="3 4" key="1">
    <citation type="journal article" date="2022" name="Allergy">
        <title>Genome assembly and annotation of Periplaneta americana reveal a comprehensive cockroach allergen profile.</title>
        <authorList>
            <person name="Wang L."/>
            <person name="Xiong Q."/>
            <person name="Saelim N."/>
            <person name="Wang L."/>
            <person name="Nong W."/>
            <person name="Wan A.T."/>
            <person name="Shi M."/>
            <person name="Liu X."/>
            <person name="Cao Q."/>
            <person name="Hui J.H.L."/>
            <person name="Sookrung N."/>
            <person name="Leung T.F."/>
            <person name="Tungtrongchitr A."/>
            <person name="Tsui S.K.W."/>
        </authorList>
    </citation>
    <scope>NUCLEOTIDE SEQUENCE [LARGE SCALE GENOMIC DNA]</scope>
    <source>
        <strain evidence="3">PWHHKU_190912</strain>
    </source>
</reference>
<dbReference type="Pfam" id="PF00096">
    <property type="entry name" value="zf-C2H2"/>
    <property type="match status" value="2"/>
</dbReference>
<name>A0ABQ8S0G9_PERAM</name>
<evidence type="ECO:0000259" key="2">
    <source>
        <dbReference type="PROSITE" id="PS50157"/>
    </source>
</evidence>
<organism evidence="3 4">
    <name type="scientific">Periplaneta americana</name>
    <name type="common">American cockroach</name>
    <name type="synonym">Blatta americana</name>
    <dbReference type="NCBI Taxonomy" id="6978"/>
    <lineage>
        <taxon>Eukaryota</taxon>
        <taxon>Metazoa</taxon>
        <taxon>Ecdysozoa</taxon>
        <taxon>Arthropoda</taxon>
        <taxon>Hexapoda</taxon>
        <taxon>Insecta</taxon>
        <taxon>Pterygota</taxon>
        <taxon>Neoptera</taxon>
        <taxon>Polyneoptera</taxon>
        <taxon>Dictyoptera</taxon>
        <taxon>Blattodea</taxon>
        <taxon>Blattoidea</taxon>
        <taxon>Blattidae</taxon>
        <taxon>Blattinae</taxon>
        <taxon>Periplaneta</taxon>
    </lineage>
</organism>
<accession>A0ABQ8S0G9</accession>
<gene>
    <name evidence="3" type="ORF">ANN_25144</name>
</gene>
<dbReference type="SUPFAM" id="SSF57667">
    <property type="entry name" value="beta-beta-alpha zinc fingers"/>
    <property type="match status" value="1"/>
</dbReference>
<dbReference type="InterPro" id="IPR036236">
    <property type="entry name" value="Znf_C2H2_sf"/>
</dbReference>
<proteinExistence type="predicted"/>